<name>A0A377F6R7_ECOLX</name>
<gene>
    <name evidence="9" type="primary">yccC_1</name>
    <name evidence="9" type="ORF">NCTC13148_05834</name>
</gene>
<keyword evidence="9" id="KW-0808">Transferase</keyword>
<feature type="domain" description="Polysaccharide chain length determinant N-terminal" evidence="8">
    <location>
        <begin position="16"/>
        <end position="107"/>
    </location>
</feature>
<keyword evidence="4 7" id="KW-1133">Transmembrane helix</keyword>
<organism evidence="9 10">
    <name type="scientific">Escherichia coli</name>
    <dbReference type="NCBI Taxonomy" id="562"/>
    <lineage>
        <taxon>Bacteria</taxon>
        <taxon>Pseudomonadati</taxon>
        <taxon>Pseudomonadota</taxon>
        <taxon>Gammaproteobacteria</taxon>
        <taxon>Enterobacterales</taxon>
        <taxon>Enterobacteriaceae</taxon>
        <taxon>Escherichia</taxon>
    </lineage>
</organism>
<dbReference type="InterPro" id="IPR050445">
    <property type="entry name" value="Bact_polysacc_biosynth/exp"/>
</dbReference>
<protein>
    <submittedName>
        <fullName evidence="9">Cryptic autophosphorylating protein tyrosine kinase Etk</fullName>
        <ecNumber evidence="9">2.7.10.-</ecNumber>
        <ecNumber evidence="9">2.7.10.2</ecNumber>
    </submittedName>
</protein>
<keyword evidence="5 7" id="KW-0472">Membrane</keyword>
<dbReference type="EMBL" id="UGET01000006">
    <property type="protein sequence ID" value="STN25431.1"/>
    <property type="molecule type" value="Genomic_DNA"/>
</dbReference>
<comment type="subcellular location">
    <subcellularLocation>
        <location evidence="1">Cell membrane</location>
        <topology evidence="1">Multi-pass membrane protein</topology>
    </subcellularLocation>
</comment>
<evidence type="ECO:0000313" key="10">
    <source>
        <dbReference type="Proteomes" id="UP000254255"/>
    </source>
</evidence>
<sequence>MTTKNMNTPPGSTQENEIDLLRLVGELWDHRKFIISVTALFTLIAVAYSLLSTPIYQADTLVQVEQKQGNAILSGLSDMIPNSSPESAPEIQLLQSRMILGKTIAELNLRDIVEQKYFPIVGRGWARLTKEKPGELAISWMHIPQLNGQDQQLTLTVGENGHYTLEGEEFTVNGMVGQRLEKDGVALTIADIKAKPGTQFVLSQRTELEAINALQETFTVSERSKESGMLELTMTGDDPQLITRILNSIANNYLQQNIARQAAQDSQSLEFLQRQLPEVRSELDQAEEKLNVYRQQRDSVDLNLEAKAVLEQIVNVDNQLNELTFREAEISQLYKKDHPTYRALLEKRQTAGARTQTPE</sequence>
<evidence type="ECO:0000256" key="2">
    <source>
        <dbReference type="ARBA" id="ARBA00022475"/>
    </source>
</evidence>
<dbReference type="InterPro" id="IPR003856">
    <property type="entry name" value="LPS_length_determ_N"/>
</dbReference>
<accession>A0A377F6R7</accession>
<dbReference type="GO" id="GO:0005886">
    <property type="term" value="C:plasma membrane"/>
    <property type="evidence" value="ECO:0007669"/>
    <property type="project" value="UniProtKB-SubCell"/>
</dbReference>
<keyword evidence="3 7" id="KW-0812">Transmembrane</keyword>
<evidence type="ECO:0000313" key="9">
    <source>
        <dbReference type="EMBL" id="STN25431.1"/>
    </source>
</evidence>
<feature type="coiled-coil region" evidence="6">
    <location>
        <begin position="269"/>
        <end position="303"/>
    </location>
</feature>
<feature type="transmembrane region" description="Helical" evidence="7">
    <location>
        <begin position="33"/>
        <end position="51"/>
    </location>
</feature>
<evidence type="ECO:0000256" key="7">
    <source>
        <dbReference type="SAM" id="Phobius"/>
    </source>
</evidence>
<dbReference type="Pfam" id="PF02706">
    <property type="entry name" value="Wzz"/>
    <property type="match status" value="1"/>
</dbReference>
<dbReference type="PANTHER" id="PTHR32309">
    <property type="entry name" value="TYROSINE-PROTEIN KINASE"/>
    <property type="match status" value="1"/>
</dbReference>
<reference evidence="9 10" key="1">
    <citation type="submission" date="2018-06" db="EMBL/GenBank/DDBJ databases">
        <authorList>
            <consortium name="Pathogen Informatics"/>
            <person name="Doyle S."/>
        </authorList>
    </citation>
    <scope>NUCLEOTIDE SEQUENCE [LARGE SCALE GENOMIC DNA]</scope>
    <source>
        <strain evidence="9 10">NCTC13148</strain>
    </source>
</reference>
<dbReference type="GO" id="GO:0004715">
    <property type="term" value="F:non-membrane spanning protein tyrosine kinase activity"/>
    <property type="evidence" value="ECO:0007669"/>
    <property type="project" value="UniProtKB-EC"/>
</dbReference>
<evidence type="ECO:0000256" key="5">
    <source>
        <dbReference type="ARBA" id="ARBA00023136"/>
    </source>
</evidence>
<dbReference type="AlphaFoldDB" id="A0A377F6R7"/>
<evidence type="ECO:0000256" key="6">
    <source>
        <dbReference type="SAM" id="Coils"/>
    </source>
</evidence>
<evidence type="ECO:0000256" key="1">
    <source>
        <dbReference type="ARBA" id="ARBA00004651"/>
    </source>
</evidence>
<evidence type="ECO:0000256" key="3">
    <source>
        <dbReference type="ARBA" id="ARBA00022692"/>
    </source>
</evidence>
<keyword evidence="9" id="KW-0418">Kinase</keyword>
<dbReference type="Pfam" id="PF23607">
    <property type="entry name" value="WZC_N"/>
    <property type="match status" value="1"/>
</dbReference>
<evidence type="ECO:0000259" key="8">
    <source>
        <dbReference type="Pfam" id="PF02706"/>
    </source>
</evidence>
<dbReference type="EC" id="2.7.10.-" evidence="9"/>
<evidence type="ECO:0000256" key="4">
    <source>
        <dbReference type="ARBA" id="ARBA00022989"/>
    </source>
</evidence>
<proteinExistence type="predicted"/>
<dbReference type="EC" id="2.7.10.2" evidence="9"/>
<keyword evidence="6" id="KW-0175">Coiled coil</keyword>
<dbReference type="PANTHER" id="PTHR32309:SF32">
    <property type="entry name" value="TYROSINE-PROTEIN KINASE ETK-RELATED"/>
    <property type="match status" value="1"/>
</dbReference>
<keyword evidence="2" id="KW-1003">Cell membrane</keyword>
<dbReference type="Proteomes" id="UP000254255">
    <property type="component" value="Unassembled WGS sequence"/>
</dbReference>